<dbReference type="InterPro" id="IPR053302">
    <property type="entry name" value="CRAL-TRIO_domain"/>
</dbReference>
<evidence type="ECO:0000313" key="4">
    <source>
        <dbReference type="WBParaSite" id="MBELARI_LOCUS18395"/>
    </source>
</evidence>
<dbReference type="InterPro" id="IPR001251">
    <property type="entry name" value="CRAL-TRIO_dom"/>
</dbReference>
<dbReference type="AlphaFoldDB" id="A0AAF3EMQ6"/>
<dbReference type="PANTHER" id="PTHR47159:SF1">
    <property type="entry name" value="CRAL-TRIO DOMAIN-CONTAINING PROTEIN F28H7.8"/>
    <property type="match status" value="1"/>
</dbReference>
<proteinExistence type="predicted"/>
<evidence type="ECO:0000313" key="3">
    <source>
        <dbReference type="WBParaSite" id="MBELARI_LOCUS15211"/>
    </source>
</evidence>
<dbReference type="Proteomes" id="UP000887575">
    <property type="component" value="Unassembled WGS sequence"/>
</dbReference>
<feature type="domain" description="CRAL-TRIO" evidence="1">
    <location>
        <begin position="97"/>
        <end position="248"/>
    </location>
</feature>
<name>A0AAF3EMQ6_9BILA</name>
<dbReference type="Gene3D" id="3.40.525.10">
    <property type="entry name" value="CRAL-TRIO lipid binding domain"/>
    <property type="match status" value="1"/>
</dbReference>
<sequence>MPEEPSTAADIEVAQVREAVKDLIHPKYDTYFNILRWIQGTNHNVPKAIHMLRKHLKWRKEKRLDTDSSTLQSCKIASDHAPLCIIKPTNPDADHILVVDQAGKIDVGGVLKSVQPTDYIHQKYRNIEKILSILMEMEARLGRQCYAYYIFDLDGLSFDPTMVGTVTGPFRISWELMAMHYREWIDKFIVINAPGFMNILWSAISPFIPEDGRGKIVFPGKSWRDDLQELLGKESLPEKYGGTLKDSEVLTAPEPVPKEKYWSPKVGEPNHTNLHKISIPASKERQLLYPVKAGEKLIFYTQNDSELMYGIAFTTNKDLPEEDWDILVPPCPRAGLPAIDAGHFEPMDNGYYQLRIQNQAAWLFPSTFKILALSESGKEIFAENQGAEKWFKAGQKFKK</sequence>
<dbReference type="Pfam" id="PF25883">
    <property type="entry name" value="F28H7_8_C"/>
    <property type="match status" value="1"/>
</dbReference>
<dbReference type="SUPFAM" id="SSF46938">
    <property type="entry name" value="CRAL/TRIO N-terminal domain"/>
    <property type="match status" value="1"/>
</dbReference>
<dbReference type="PROSITE" id="PS50191">
    <property type="entry name" value="CRAL_TRIO"/>
    <property type="match status" value="1"/>
</dbReference>
<dbReference type="SUPFAM" id="SSF52087">
    <property type="entry name" value="CRAL/TRIO domain"/>
    <property type="match status" value="1"/>
</dbReference>
<dbReference type="WBParaSite" id="MBELARI_LOCUS18395">
    <property type="protein sequence ID" value="MBELARI_LOCUS18395"/>
    <property type="gene ID" value="MBELARI_LOCUS18395"/>
</dbReference>
<accession>A0AAF3EMQ6</accession>
<dbReference type="Gene3D" id="2.60.120.680">
    <property type="entry name" value="GOLD domain"/>
    <property type="match status" value="1"/>
</dbReference>
<dbReference type="InterPro" id="IPR036865">
    <property type="entry name" value="CRAL-TRIO_dom_sf"/>
</dbReference>
<organism evidence="2 3">
    <name type="scientific">Mesorhabditis belari</name>
    <dbReference type="NCBI Taxonomy" id="2138241"/>
    <lineage>
        <taxon>Eukaryota</taxon>
        <taxon>Metazoa</taxon>
        <taxon>Ecdysozoa</taxon>
        <taxon>Nematoda</taxon>
        <taxon>Chromadorea</taxon>
        <taxon>Rhabditida</taxon>
        <taxon>Rhabditina</taxon>
        <taxon>Rhabditomorpha</taxon>
        <taxon>Rhabditoidea</taxon>
        <taxon>Rhabditidae</taxon>
        <taxon>Mesorhabditinae</taxon>
        <taxon>Mesorhabditis</taxon>
    </lineage>
</organism>
<dbReference type="InterPro" id="IPR036273">
    <property type="entry name" value="CRAL/TRIO_N_dom_sf"/>
</dbReference>
<keyword evidence="2" id="KW-1185">Reference proteome</keyword>
<evidence type="ECO:0000313" key="2">
    <source>
        <dbReference type="Proteomes" id="UP000887575"/>
    </source>
</evidence>
<dbReference type="SMART" id="SM00516">
    <property type="entry name" value="SEC14"/>
    <property type="match status" value="1"/>
</dbReference>
<protein>
    <submittedName>
        <fullName evidence="3 4">CRAL-TRIO domain-containing protein</fullName>
    </submittedName>
</protein>
<dbReference type="InterPro" id="IPR058960">
    <property type="entry name" value="Ctg-1-like_C"/>
</dbReference>
<dbReference type="CDD" id="cd00170">
    <property type="entry name" value="SEC14"/>
    <property type="match status" value="1"/>
</dbReference>
<dbReference type="PANTHER" id="PTHR47159">
    <property type="entry name" value="PROTEIN CBG07705-RELATED"/>
    <property type="match status" value="1"/>
</dbReference>
<dbReference type="Pfam" id="PF00650">
    <property type="entry name" value="CRAL_TRIO"/>
    <property type="match status" value="1"/>
</dbReference>
<dbReference type="WBParaSite" id="MBELARI_LOCUS15211">
    <property type="protein sequence ID" value="MBELARI_LOCUS15211"/>
    <property type="gene ID" value="MBELARI_LOCUS15211"/>
</dbReference>
<evidence type="ECO:0000259" key="1">
    <source>
        <dbReference type="PROSITE" id="PS50191"/>
    </source>
</evidence>
<reference evidence="3 4" key="1">
    <citation type="submission" date="2024-02" db="UniProtKB">
        <authorList>
            <consortium name="WormBaseParasite"/>
        </authorList>
    </citation>
    <scope>IDENTIFICATION</scope>
</reference>